<feature type="region of interest" description="Disordered" evidence="4">
    <location>
        <begin position="173"/>
        <end position="193"/>
    </location>
</feature>
<organism evidence="7 8">
    <name type="scientific">Bombyx mori</name>
    <name type="common">Silk moth</name>
    <dbReference type="NCBI Taxonomy" id="7091"/>
    <lineage>
        <taxon>Eukaryota</taxon>
        <taxon>Metazoa</taxon>
        <taxon>Ecdysozoa</taxon>
        <taxon>Arthropoda</taxon>
        <taxon>Hexapoda</taxon>
        <taxon>Insecta</taxon>
        <taxon>Pterygota</taxon>
        <taxon>Neoptera</taxon>
        <taxon>Endopterygota</taxon>
        <taxon>Lepidoptera</taxon>
        <taxon>Glossata</taxon>
        <taxon>Ditrysia</taxon>
        <taxon>Bombycoidea</taxon>
        <taxon>Bombycidae</taxon>
        <taxon>Bombycinae</taxon>
        <taxon>Bombyx</taxon>
    </lineage>
</organism>
<feature type="compositionally biased region" description="Basic and acidic residues" evidence="4">
    <location>
        <begin position="319"/>
        <end position="341"/>
    </location>
</feature>
<accession>A0A8R2DLL7</accession>
<comment type="cofactor">
    <cofactor evidence="1">
        <name>Zn(2+)</name>
        <dbReference type="ChEBI" id="CHEBI:29105"/>
    </cofactor>
</comment>
<dbReference type="GO" id="GO:0006508">
    <property type="term" value="P:proteolysis"/>
    <property type="evidence" value="ECO:0007669"/>
    <property type="project" value="InterPro"/>
</dbReference>
<evidence type="ECO:0000259" key="6">
    <source>
        <dbReference type="PROSITE" id="PS52035"/>
    </source>
</evidence>
<comment type="caution">
    <text evidence="3">Lacks conserved residue(s) required for the propagation of feature annotation.</text>
</comment>
<name>A0A8R2DLL7_BOMMO</name>
<dbReference type="GO" id="GO:0005615">
    <property type="term" value="C:extracellular space"/>
    <property type="evidence" value="ECO:0007669"/>
    <property type="project" value="TreeGrafter"/>
</dbReference>
<dbReference type="PANTHER" id="PTHR11705">
    <property type="entry name" value="PROTEASE FAMILY M14 CARBOXYPEPTIDASE A,B"/>
    <property type="match status" value="1"/>
</dbReference>
<dbReference type="SMART" id="SM00631">
    <property type="entry name" value="Zn_pept"/>
    <property type="match status" value="1"/>
</dbReference>
<proteinExistence type="inferred from homology"/>
<reference evidence="8" key="1">
    <citation type="journal article" date="2008" name="Insect Biochem. Mol. Biol.">
        <title>The genome of a lepidopteran model insect, the silkworm Bombyx mori.</title>
        <authorList>
            <consortium name="International Silkworm Genome Consortium"/>
        </authorList>
    </citation>
    <scope>NUCLEOTIDE SEQUENCE [LARGE SCALE GENOMIC DNA]</scope>
    <source>
        <strain evidence="8">p50T</strain>
    </source>
</reference>
<evidence type="ECO:0000313" key="8">
    <source>
        <dbReference type="Proteomes" id="UP000005204"/>
    </source>
</evidence>
<dbReference type="Gene3D" id="3.40.630.10">
    <property type="entry name" value="Zn peptidases"/>
    <property type="match status" value="1"/>
</dbReference>
<keyword evidence="8" id="KW-1185">Reference proteome</keyword>
<feature type="domain" description="Peptidase M14" evidence="6">
    <location>
        <begin position="418"/>
        <end position="721"/>
    </location>
</feature>
<protein>
    <recommendedName>
        <fullName evidence="6">Peptidase M14 domain-containing protein</fullName>
    </recommendedName>
</protein>
<evidence type="ECO:0000256" key="2">
    <source>
        <dbReference type="ARBA" id="ARBA00005988"/>
    </source>
</evidence>
<comment type="similarity">
    <text evidence="2 3">Belongs to the peptidase M14 family.</text>
</comment>
<dbReference type="InterPro" id="IPR000834">
    <property type="entry name" value="Peptidase_M14"/>
</dbReference>
<keyword evidence="5" id="KW-1133">Transmembrane helix</keyword>
<dbReference type="PROSITE" id="PS52035">
    <property type="entry name" value="PEPTIDASE_M14"/>
    <property type="match status" value="1"/>
</dbReference>
<keyword evidence="5" id="KW-0472">Membrane</keyword>
<dbReference type="SUPFAM" id="SSF53187">
    <property type="entry name" value="Zn-dependent exopeptidases"/>
    <property type="match status" value="1"/>
</dbReference>
<feature type="transmembrane region" description="Helical" evidence="5">
    <location>
        <begin position="12"/>
        <end position="33"/>
    </location>
</feature>
<dbReference type="Proteomes" id="UP000005204">
    <property type="component" value="Unassembled WGS sequence"/>
</dbReference>
<keyword evidence="5" id="KW-0812">Transmembrane</keyword>
<dbReference type="PANTHER" id="PTHR11705:SF91">
    <property type="entry name" value="FI01817P-RELATED"/>
    <property type="match status" value="1"/>
</dbReference>
<dbReference type="AlphaFoldDB" id="A0A8R2DLL7"/>
<reference evidence="7" key="2">
    <citation type="submission" date="2022-06" db="UniProtKB">
        <authorList>
            <consortium name="EnsemblMetazoa"/>
        </authorList>
    </citation>
    <scope>IDENTIFICATION</scope>
    <source>
        <strain evidence="7">p50T (Dazao)</strain>
    </source>
</reference>
<dbReference type="EnsemblMetazoa" id="XM_021348536.2">
    <property type="protein sequence ID" value="XP_021204211.1"/>
    <property type="gene ID" value="LOC101746291"/>
</dbReference>
<evidence type="ECO:0000256" key="5">
    <source>
        <dbReference type="SAM" id="Phobius"/>
    </source>
</evidence>
<evidence type="ECO:0000256" key="1">
    <source>
        <dbReference type="ARBA" id="ARBA00001947"/>
    </source>
</evidence>
<sequence>MSLKFNNNGLNIFLTMGTWILTVLLICILISTISCDSNLTEYNLYPACPVAFKRIKRAPIEYTRWRVNSETSSEFIVKIFDDDISTSKAKEVIAVNIEPITKGKEKIIIGGAMVSQKTSSNPFMMSSKDYTRFVLPTTIPIEHINDDLYLAPVRPKQLTEKNFPPKQLQANYGQRKNLNRDDSPPAGPQFLSRTPGVLSQQYAAVTSVAFATRSTISPVLPPSMDFHDIHRTTRGPTRTIPLPKIIVPTRTTTGNENDLFADDQTTETGRRYEEQNIPQRSTSNQYEFIDAEESIFHATKNTPESIKDEEENKNSGANAEHDSNYVTKLRDPDYDDKPTRTRKYDDIMYNYDDIQNSISPIDKEYQTKPDIYMNSDSDLSINKNDNLLENSLSARKYSDREHNKVCNLIKLRNQSFDSPRTLPEIVSQLKTWAETSPLVKLIDITSGNLTAMENKIFLVMVDDPSSGQIVSAKKIVLIIAGIQGRDHHAVSTALYVLYQLIERTEAHSDLLSRFRFWIIPVFNPDGYDYSMTFPHRREWTKNLKQTWNTCIGRESCYACESYGLRCTVQSCYGVNLDRNFEYQWIPAEELRSEHPCGKLYAGFRQLSEAETRALTHYLHQQTTQLFTFIAFKEGEVLRQRASRAAAAASSISGRPYLAGQTSEFLPLYAGGIEDWVDGHLGIDNTYTIMMFRPNDAYNSKLATERVVHEAYAAMDTLLLESVEPLGLRVATVMEENSKKTEHLSYVLFCISLFSSFFYLLI</sequence>
<evidence type="ECO:0000313" key="7">
    <source>
        <dbReference type="EnsemblMetazoa" id="XP_021204211.1"/>
    </source>
</evidence>
<evidence type="ECO:0000256" key="3">
    <source>
        <dbReference type="PROSITE-ProRule" id="PRU01379"/>
    </source>
</evidence>
<dbReference type="Pfam" id="PF00246">
    <property type="entry name" value="Peptidase_M14"/>
    <property type="match status" value="1"/>
</dbReference>
<dbReference type="GO" id="GO:0008270">
    <property type="term" value="F:zinc ion binding"/>
    <property type="evidence" value="ECO:0007669"/>
    <property type="project" value="InterPro"/>
</dbReference>
<evidence type="ECO:0000256" key="4">
    <source>
        <dbReference type="SAM" id="MobiDB-lite"/>
    </source>
</evidence>
<dbReference type="PROSITE" id="PS51257">
    <property type="entry name" value="PROKAR_LIPOPROTEIN"/>
    <property type="match status" value="1"/>
</dbReference>
<dbReference type="GO" id="GO:0004181">
    <property type="term" value="F:metallocarboxypeptidase activity"/>
    <property type="evidence" value="ECO:0007669"/>
    <property type="project" value="InterPro"/>
</dbReference>
<feature type="region of interest" description="Disordered" evidence="4">
    <location>
        <begin position="301"/>
        <end position="341"/>
    </location>
</feature>